<dbReference type="EMBL" id="JACHFD010000001">
    <property type="protein sequence ID" value="MBB5349965.1"/>
    <property type="molecule type" value="Genomic_DNA"/>
</dbReference>
<accession>A0A840UW61</accession>
<evidence type="ECO:0000313" key="1">
    <source>
        <dbReference type="EMBL" id="MBB5349965.1"/>
    </source>
</evidence>
<protein>
    <submittedName>
        <fullName evidence="1">Uncharacterized protein</fullName>
    </submittedName>
</protein>
<gene>
    <name evidence="1" type="ORF">HNR46_000186</name>
</gene>
<dbReference type="RefSeq" id="WP_184014889.1">
    <property type="nucleotide sequence ID" value="NZ_JACHFD010000001.1"/>
</dbReference>
<dbReference type="AlphaFoldDB" id="A0A840UW61"/>
<dbReference type="Proteomes" id="UP000557717">
    <property type="component" value="Unassembled WGS sequence"/>
</dbReference>
<organism evidence="1 2">
    <name type="scientific">Haloferula luteola</name>
    <dbReference type="NCBI Taxonomy" id="595692"/>
    <lineage>
        <taxon>Bacteria</taxon>
        <taxon>Pseudomonadati</taxon>
        <taxon>Verrucomicrobiota</taxon>
        <taxon>Verrucomicrobiia</taxon>
        <taxon>Verrucomicrobiales</taxon>
        <taxon>Verrucomicrobiaceae</taxon>
        <taxon>Haloferula</taxon>
    </lineage>
</organism>
<proteinExistence type="predicted"/>
<reference evidence="1 2" key="1">
    <citation type="submission" date="2020-08" db="EMBL/GenBank/DDBJ databases">
        <title>Genomic Encyclopedia of Type Strains, Phase IV (KMG-IV): sequencing the most valuable type-strain genomes for metagenomic binning, comparative biology and taxonomic classification.</title>
        <authorList>
            <person name="Goeker M."/>
        </authorList>
    </citation>
    <scope>NUCLEOTIDE SEQUENCE [LARGE SCALE GENOMIC DNA]</scope>
    <source>
        <strain evidence="1 2">YC6886</strain>
    </source>
</reference>
<evidence type="ECO:0000313" key="2">
    <source>
        <dbReference type="Proteomes" id="UP000557717"/>
    </source>
</evidence>
<sequence length="318" mass="35204">MRHLRNLGSQFSISLPPDEEGFIGRECPVAECEGYFKVQPGTGLKGENLPCHCPYCGQGTDSNNFLTKAQVEYAKSVVMREVTGALLKDLKSLEFNHRPKGAFGIGISMKVTGKPSAIRHYRESRLETEVVCDRCTLRYTIYGVFGFCPDCGVHNSSQILNKNLELVRKLLEVAETQESQVAQHLIENALEDCVSAFDGFGRETCRAFAAKAVKPSKAAEIRFQNIGGARDKVREQFGVDFAATVPPDEWKQIQNAFQKRHLLAHRMGVIDENYLTATGVAPSMFGRKVSIDATEVRDLSAALKVLGGKLFTLLEVKK</sequence>
<keyword evidence="2" id="KW-1185">Reference proteome</keyword>
<comment type="caution">
    <text evidence="1">The sequence shown here is derived from an EMBL/GenBank/DDBJ whole genome shotgun (WGS) entry which is preliminary data.</text>
</comment>
<name>A0A840UW61_9BACT</name>